<dbReference type="Proteomes" id="UP001638015">
    <property type="component" value="Unassembled WGS sequence"/>
</dbReference>
<evidence type="ECO:0000313" key="1">
    <source>
        <dbReference type="EMBL" id="MFO3716118.1"/>
    </source>
</evidence>
<reference evidence="1 2" key="1">
    <citation type="journal article" date="2025" name="Anaerobe">
        <title>Description of Anaerococcus kampingiae sp. nov., Anaerococcus groningensis sp. nov., Anaerococcus martiniensis sp. nov., and Anaerococcus cruorum sp. nov., isolated from human clinical specimens.</title>
        <authorList>
            <person name="Boiten K.E."/>
            <person name="Meijer J."/>
            <person name="van Wezel E.M."/>
            <person name="Veloo A.C.M."/>
        </authorList>
    </citation>
    <scope>NUCLEOTIDE SEQUENCE [LARGE SCALE GENOMIC DNA]</scope>
    <source>
        <strain evidence="1 2">ENR1039</strain>
    </source>
</reference>
<accession>A0ABW9MW90</accession>
<comment type="caution">
    <text evidence="1">The sequence shown here is derived from an EMBL/GenBank/DDBJ whole genome shotgun (WGS) entry which is preliminary data.</text>
</comment>
<keyword evidence="2" id="KW-1185">Reference proteome</keyword>
<dbReference type="EMBL" id="JBGMEH010000006">
    <property type="protein sequence ID" value="MFO3716118.1"/>
    <property type="molecule type" value="Genomic_DNA"/>
</dbReference>
<proteinExistence type="predicted"/>
<gene>
    <name evidence="1" type="ORF">ACCQ40_04870</name>
</gene>
<evidence type="ECO:0000313" key="2">
    <source>
        <dbReference type="Proteomes" id="UP001638015"/>
    </source>
</evidence>
<dbReference type="RefSeq" id="WP_410032852.1">
    <property type="nucleotide sequence ID" value="NZ_JBGMEH010000006.1"/>
</dbReference>
<organism evidence="1 2">
    <name type="scientific">Anaerococcus cruorum</name>
    <dbReference type="NCBI Taxonomy" id="3115617"/>
    <lineage>
        <taxon>Bacteria</taxon>
        <taxon>Bacillati</taxon>
        <taxon>Bacillota</taxon>
        <taxon>Tissierellia</taxon>
        <taxon>Tissierellales</taxon>
        <taxon>Peptoniphilaceae</taxon>
        <taxon>Anaerococcus</taxon>
    </lineage>
</organism>
<protein>
    <submittedName>
        <fullName evidence="1">Uncharacterized protein</fullName>
    </submittedName>
</protein>
<name>A0ABW9MW90_9FIRM</name>
<sequence length="136" mass="16260">MITYEEYIAEGFGENIPESEFNYIERIVKRRIKYLTFNRFNYKDEMHVYYFNEIMLSVMLELARNGLLNETKCEDDTNISKAIKSESVGQYKIEYAIGNSYQDMTQDKKDYIIENKINRIIKEYLGHTGLMYRGIK</sequence>